<comment type="caution">
    <text evidence="1">The sequence shown here is derived from an EMBL/GenBank/DDBJ whole genome shotgun (WGS) entry which is preliminary data.</text>
</comment>
<gene>
    <name evidence="1" type="ORF">Scaly_0702500</name>
</gene>
<dbReference type="GO" id="GO:0003676">
    <property type="term" value="F:nucleic acid binding"/>
    <property type="evidence" value="ECO:0007669"/>
    <property type="project" value="InterPro"/>
</dbReference>
<dbReference type="InterPro" id="IPR036397">
    <property type="entry name" value="RNaseH_sf"/>
</dbReference>
<dbReference type="AlphaFoldDB" id="A0AAW2R7A6"/>
<evidence type="ECO:0000313" key="1">
    <source>
        <dbReference type="EMBL" id="KAL0375849.1"/>
    </source>
</evidence>
<reference evidence="1" key="2">
    <citation type="journal article" date="2024" name="Plant">
        <title>Genomic evolution and insights into agronomic trait innovations of Sesamum species.</title>
        <authorList>
            <person name="Miao H."/>
            <person name="Wang L."/>
            <person name="Qu L."/>
            <person name="Liu H."/>
            <person name="Sun Y."/>
            <person name="Le M."/>
            <person name="Wang Q."/>
            <person name="Wei S."/>
            <person name="Zheng Y."/>
            <person name="Lin W."/>
            <person name="Duan Y."/>
            <person name="Cao H."/>
            <person name="Xiong S."/>
            <person name="Wang X."/>
            <person name="Wei L."/>
            <person name="Li C."/>
            <person name="Ma Q."/>
            <person name="Ju M."/>
            <person name="Zhao R."/>
            <person name="Li G."/>
            <person name="Mu C."/>
            <person name="Tian Q."/>
            <person name="Mei H."/>
            <person name="Zhang T."/>
            <person name="Gao T."/>
            <person name="Zhang H."/>
        </authorList>
    </citation>
    <scope>NUCLEOTIDE SEQUENCE</scope>
    <source>
        <strain evidence="1">KEN8</strain>
    </source>
</reference>
<dbReference type="Gene3D" id="3.30.420.10">
    <property type="entry name" value="Ribonuclease H-like superfamily/Ribonuclease H"/>
    <property type="match status" value="1"/>
</dbReference>
<dbReference type="InterPro" id="IPR012337">
    <property type="entry name" value="RNaseH-like_sf"/>
</dbReference>
<protein>
    <submittedName>
        <fullName evidence="1">Uncharacterized protein</fullName>
    </submittedName>
</protein>
<dbReference type="SUPFAM" id="SSF53098">
    <property type="entry name" value="Ribonuclease H-like"/>
    <property type="match status" value="1"/>
</dbReference>
<proteinExistence type="predicted"/>
<sequence length="269" mass="30864">MRHFGPEKGKIIQTELDKLSAARHIKKIQSLEWLSNVVLVRKPREFEQDFGFHGDWKRYRGIPSQNQCSFRYDMKAPMSIHEVQHTSHENMVFALVVISRRLRPYFLSHPAEEKTNPSLKQTLAKPHTSSRLVKWVIELSEYEISYLSLTTIKAQALIDFVSKMANTSPSRSANEEVWLLHVDGSTTFQGSGAEIVIASPQGEDMEFVVRFNFKASNNNVEYEALEKGTRIPHKVGAKHLITYSDIQLIVKQIEGVYEAKEDGMVQYLQ</sequence>
<dbReference type="PANTHER" id="PTHR48475">
    <property type="entry name" value="RIBONUCLEASE H"/>
    <property type="match status" value="1"/>
</dbReference>
<dbReference type="PANTHER" id="PTHR48475:SF2">
    <property type="entry name" value="RIBONUCLEASE H"/>
    <property type="match status" value="1"/>
</dbReference>
<name>A0AAW2R7A6_9LAMI</name>
<organism evidence="1">
    <name type="scientific">Sesamum calycinum</name>
    <dbReference type="NCBI Taxonomy" id="2727403"/>
    <lineage>
        <taxon>Eukaryota</taxon>
        <taxon>Viridiplantae</taxon>
        <taxon>Streptophyta</taxon>
        <taxon>Embryophyta</taxon>
        <taxon>Tracheophyta</taxon>
        <taxon>Spermatophyta</taxon>
        <taxon>Magnoliopsida</taxon>
        <taxon>eudicotyledons</taxon>
        <taxon>Gunneridae</taxon>
        <taxon>Pentapetalae</taxon>
        <taxon>asterids</taxon>
        <taxon>lamiids</taxon>
        <taxon>Lamiales</taxon>
        <taxon>Pedaliaceae</taxon>
        <taxon>Sesamum</taxon>
    </lineage>
</organism>
<reference evidence="1" key="1">
    <citation type="submission" date="2020-06" db="EMBL/GenBank/DDBJ databases">
        <authorList>
            <person name="Li T."/>
            <person name="Hu X."/>
            <person name="Zhang T."/>
            <person name="Song X."/>
            <person name="Zhang H."/>
            <person name="Dai N."/>
            <person name="Sheng W."/>
            <person name="Hou X."/>
            <person name="Wei L."/>
        </authorList>
    </citation>
    <scope>NUCLEOTIDE SEQUENCE</scope>
    <source>
        <strain evidence="1">KEN8</strain>
        <tissue evidence="1">Leaf</tissue>
    </source>
</reference>
<dbReference type="EMBL" id="JACGWM010000004">
    <property type="protein sequence ID" value="KAL0375849.1"/>
    <property type="molecule type" value="Genomic_DNA"/>
</dbReference>
<accession>A0AAW2R7A6</accession>